<dbReference type="Proteomes" id="UP000252792">
    <property type="component" value="Unassembled WGS sequence"/>
</dbReference>
<protein>
    <recommendedName>
        <fullName evidence="5">Peptidoglycan-binding protein CsiV</fullName>
    </recommendedName>
</protein>
<dbReference type="AlphaFoldDB" id="A0A366JJ55"/>
<sequence length="267" mass="30501">MKSLIVIFLSLALLSTRTFAEDEKINPDTARAYEGYLVTFLWPEALTKEEVDYKNVLSSENLVRLTGEESAIDDQDSNTGQPTPFGNIEEKLDQHVTILANQKWTLIFRFPGDTIKKSFHSHQEKDGYPELTANIAIKLGRYLESDIQYKHYLFDRYTQSDTILEQDNQNPPQTNISPFVSQQTTEPELETELKEFEPALVLTLNQSNKTASKKVNYLDHPTIGTLLYFEPIELEDAIERVAEQSVSPETGRSLTYDSLQSTNELKK</sequence>
<keyword evidence="4" id="KW-1185">Reference proteome</keyword>
<gene>
    <name evidence="3" type="ORF">DFP80_101353</name>
</gene>
<feature type="compositionally biased region" description="Polar residues" evidence="1">
    <location>
        <begin position="244"/>
        <end position="267"/>
    </location>
</feature>
<accession>A0A366JJ55</accession>
<keyword evidence="2" id="KW-0732">Signal</keyword>
<reference evidence="3 4" key="1">
    <citation type="submission" date="2018-06" db="EMBL/GenBank/DDBJ databases">
        <title>Genomic Encyclopedia of Type Strains, Phase III (KMG-III): the genomes of soil and plant-associated and newly described type strains.</title>
        <authorList>
            <person name="Whitman W."/>
        </authorList>
    </citation>
    <scope>NUCLEOTIDE SEQUENCE [LARGE SCALE GENOMIC DNA]</scope>
    <source>
        <strain evidence="3 4">CECT 7377</strain>
    </source>
</reference>
<dbReference type="EMBL" id="QNSE01000001">
    <property type="protein sequence ID" value="RBP85858.1"/>
    <property type="molecule type" value="Genomic_DNA"/>
</dbReference>
<dbReference type="OrthoDB" id="5566524at2"/>
<feature type="chain" id="PRO_5016859956" description="Peptidoglycan-binding protein CsiV" evidence="2">
    <location>
        <begin position="21"/>
        <end position="267"/>
    </location>
</feature>
<organism evidence="3 4">
    <name type="scientific">Marinomonas rhizomae</name>
    <dbReference type="NCBI Taxonomy" id="491948"/>
    <lineage>
        <taxon>Bacteria</taxon>
        <taxon>Pseudomonadati</taxon>
        <taxon>Pseudomonadota</taxon>
        <taxon>Gammaproteobacteria</taxon>
        <taxon>Oceanospirillales</taxon>
        <taxon>Oceanospirillaceae</taxon>
        <taxon>Marinomonas</taxon>
    </lineage>
</organism>
<evidence type="ECO:0008006" key="5">
    <source>
        <dbReference type="Google" id="ProtNLM"/>
    </source>
</evidence>
<evidence type="ECO:0000313" key="4">
    <source>
        <dbReference type="Proteomes" id="UP000252792"/>
    </source>
</evidence>
<proteinExistence type="predicted"/>
<feature type="region of interest" description="Disordered" evidence="1">
    <location>
        <begin position="243"/>
        <end position="267"/>
    </location>
</feature>
<name>A0A366JJ55_9GAMM</name>
<evidence type="ECO:0000256" key="1">
    <source>
        <dbReference type="SAM" id="MobiDB-lite"/>
    </source>
</evidence>
<dbReference type="RefSeq" id="WP_113915089.1">
    <property type="nucleotide sequence ID" value="NZ_QNSE01000001.1"/>
</dbReference>
<evidence type="ECO:0000256" key="2">
    <source>
        <dbReference type="SAM" id="SignalP"/>
    </source>
</evidence>
<feature type="signal peptide" evidence="2">
    <location>
        <begin position="1"/>
        <end position="20"/>
    </location>
</feature>
<evidence type="ECO:0000313" key="3">
    <source>
        <dbReference type="EMBL" id="RBP85858.1"/>
    </source>
</evidence>
<comment type="caution">
    <text evidence="3">The sequence shown here is derived from an EMBL/GenBank/DDBJ whole genome shotgun (WGS) entry which is preliminary data.</text>
</comment>